<name>A0A5R8ND60_9NOCA</name>
<proteinExistence type="predicted"/>
<organism evidence="1 2">
    <name type="scientific">Nocardia cyriacigeorgica</name>
    <dbReference type="NCBI Taxonomy" id="135487"/>
    <lineage>
        <taxon>Bacteria</taxon>
        <taxon>Bacillati</taxon>
        <taxon>Actinomycetota</taxon>
        <taxon>Actinomycetes</taxon>
        <taxon>Mycobacteriales</taxon>
        <taxon>Nocardiaceae</taxon>
        <taxon>Nocardia</taxon>
    </lineage>
</organism>
<comment type="caution">
    <text evidence="1">The sequence shown here is derived from an EMBL/GenBank/DDBJ whole genome shotgun (WGS) entry which is preliminary data.</text>
</comment>
<evidence type="ECO:0000313" key="1">
    <source>
        <dbReference type="EMBL" id="TLF72457.1"/>
    </source>
</evidence>
<accession>A0A5R8ND60</accession>
<gene>
    <name evidence="1" type="ORF">FEK34_29095</name>
</gene>
<dbReference type="Proteomes" id="UP000306378">
    <property type="component" value="Unassembled WGS sequence"/>
</dbReference>
<reference evidence="1 2" key="1">
    <citation type="submission" date="2019-05" db="EMBL/GenBank/DDBJ databases">
        <title>Genomes sequences of two Nocardia cyriacigeorgica environmental isolates, type strains Nocardia asteroides ATCC 19247 and Nocardia cyriacigeorgica DSM 44484.</title>
        <authorList>
            <person name="Vautrin F."/>
            <person name="Bergeron E."/>
            <person name="Dubost A."/>
            <person name="Abrouk D."/>
            <person name="Rodriguez Nava V."/>
            <person name="Pujic P."/>
        </authorList>
    </citation>
    <scope>NUCLEOTIDE SEQUENCE [LARGE SCALE GENOMIC DNA]</scope>
    <source>
        <strain evidence="1 2">EML 446</strain>
    </source>
</reference>
<sequence length="630" mass="67737">MDVQYSRPVIDSERDITDPVPVRQVSGHFEGTDKRFTFYFPPEDQWQGRFFQSVYPLVDENALPGDVAFGADSGAYTVQTNGGGGFAVDAAAAKFSKTVAARYYGHAGRIYGYVWGGSGGSYQTIGAMENSTGVWDGAVPYIVGVPTSIPSNFFVREFARIVLQHKAPEIAAAVAPGGSGDPFAVLDETGKAVLGEVTNMGVPLRAWEDYRYVLGQTPGPFLAGAPQGLLGFGAQVRQIDPTYADDFWSKPGYLGTEQSRLGEMFRAWKIDHLATVTRVDRGADNAATSLVLDSVPDNPRSTALDLTLYSADGTTSQGTLTGTLDPATKTLVLDGNIAAGVRVAIAPTSKVRIDNRWGLALPAYPRHQVPADTSFHAFDQYRAAEGTPRYPQRPVPIGPPMSMVISGGATHSGRINGKVIAVCNLLDTDAFPWDGDWYGNRVRHALGNRSDDTFRLWYNDNADHIAPGRTDRLIDYTGILHQALRDVATWVETGRAPAPSTRYTVDGNQISVASGAIDRLGIQPVVQLDSDGTKVVEVSAGQPVTLTAGIRVPPGTGRIVRLDWNATGTGDFTPLPIGSPEETLEVTHTVTYDTPGTYYPAVRATSHRTGDTTTPYAGVQNIGRIRVVVR</sequence>
<protein>
    <submittedName>
        <fullName evidence="1">Tat pathway signal sequence domain protein</fullName>
    </submittedName>
</protein>
<evidence type="ECO:0000313" key="2">
    <source>
        <dbReference type="Proteomes" id="UP000306378"/>
    </source>
</evidence>
<dbReference type="AlphaFoldDB" id="A0A5R8ND60"/>
<dbReference type="EMBL" id="VBUT01000017">
    <property type="protein sequence ID" value="TLF72457.1"/>
    <property type="molecule type" value="Genomic_DNA"/>
</dbReference>